<name>I8UDD5_9BACL</name>
<dbReference type="RefSeq" id="WP_007202891.1">
    <property type="nucleotide sequence ID" value="NZ_AKKV01000030.1"/>
</dbReference>
<keyword evidence="2" id="KW-1185">Reference proteome</keyword>
<comment type="caution">
    <text evidence="1">The sequence shown here is derived from an EMBL/GenBank/DDBJ whole genome shotgun (WGS) entry which is preliminary data.</text>
</comment>
<dbReference type="EMBL" id="AKKV01000030">
    <property type="protein sequence ID" value="EIT84823.1"/>
    <property type="molecule type" value="Genomic_DNA"/>
</dbReference>
<gene>
    <name evidence="1" type="ORF">A374_14065</name>
</gene>
<sequence length="120" mass="13999">MAKETKSWYTAALLFEAVHDGEPHHVDEHYDPFTKTYEESHIILFASSREEAVHMAQALGKDKEHTYQNSYGERVSWQFIRMIDCYELSSHQLASGTEVFSRMILTSHEESPNTLVQRFM</sequence>
<dbReference type="PATRIC" id="fig|1196324.3.peg.2876"/>
<dbReference type="InterPro" id="IPR025630">
    <property type="entry name" value="DUF4288"/>
</dbReference>
<dbReference type="OrthoDB" id="2908987at2"/>
<dbReference type="AlphaFoldDB" id="I8UDD5"/>
<evidence type="ECO:0000313" key="2">
    <source>
        <dbReference type="Proteomes" id="UP000004080"/>
    </source>
</evidence>
<evidence type="ECO:0008006" key="3">
    <source>
        <dbReference type="Google" id="ProtNLM"/>
    </source>
</evidence>
<dbReference type="STRING" id="1196324.A374_14065"/>
<protein>
    <recommendedName>
        <fullName evidence="3">DUF4288 domain-containing protein</fullName>
    </recommendedName>
</protein>
<evidence type="ECO:0000313" key="1">
    <source>
        <dbReference type="EMBL" id="EIT84823.1"/>
    </source>
</evidence>
<accession>I8UDD5</accession>
<dbReference type="Pfam" id="PF14119">
    <property type="entry name" value="DUF4288"/>
    <property type="match status" value="1"/>
</dbReference>
<proteinExistence type="predicted"/>
<organism evidence="1 2">
    <name type="scientific">Fictibacillus macauensis ZFHKF-1</name>
    <dbReference type="NCBI Taxonomy" id="1196324"/>
    <lineage>
        <taxon>Bacteria</taxon>
        <taxon>Bacillati</taxon>
        <taxon>Bacillota</taxon>
        <taxon>Bacilli</taxon>
        <taxon>Bacillales</taxon>
        <taxon>Fictibacillaceae</taxon>
        <taxon>Fictibacillus</taxon>
    </lineage>
</organism>
<reference evidence="1 2" key="1">
    <citation type="journal article" date="2012" name="J. Bacteriol.">
        <title>Genome of Bacillus macauensis ZFHKF-1, a Long-Chain-Forming Bacterium.</title>
        <authorList>
            <person name="Cai L."/>
            <person name="Zhang T."/>
        </authorList>
    </citation>
    <scope>NUCLEOTIDE SEQUENCE [LARGE SCALE GENOMIC DNA]</scope>
    <source>
        <strain evidence="1 2">ZFHKF-1</strain>
    </source>
</reference>
<dbReference type="eggNOG" id="ENOG5032Y2J">
    <property type="taxonomic scope" value="Bacteria"/>
</dbReference>
<dbReference type="Proteomes" id="UP000004080">
    <property type="component" value="Unassembled WGS sequence"/>
</dbReference>